<feature type="domain" description="Chaplin" evidence="12">
    <location>
        <begin position="39"/>
        <end position="79"/>
    </location>
</feature>
<gene>
    <name evidence="13" type="ORF">JEQ17_36965</name>
</gene>
<feature type="compositionally biased region" description="Polar residues" evidence="9">
    <location>
        <begin position="225"/>
        <end position="237"/>
    </location>
</feature>
<feature type="signal peptide" evidence="10">
    <location>
        <begin position="1"/>
        <end position="28"/>
    </location>
</feature>
<evidence type="ECO:0000313" key="13">
    <source>
        <dbReference type="EMBL" id="QQM44451.1"/>
    </source>
</evidence>
<dbReference type="Pfam" id="PF03777">
    <property type="entry name" value="ChpA-C"/>
    <property type="match status" value="2"/>
</dbReference>
<dbReference type="InterPro" id="IPR005528">
    <property type="entry name" value="ChpA-H"/>
</dbReference>
<feature type="domain" description="Gram-positive cocci surface proteins LPxTG" evidence="11">
    <location>
        <begin position="235"/>
        <end position="269"/>
    </location>
</feature>
<evidence type="ECO:0000256" key="3">
    <source>
        <dbReference type="ARBA" id="ARBA00022525"/>
    </source>
</evidence>
<keyword evidence="4 10" id="KW-0732">Signal</keyword>
<dbReference type="Proteomes" id="UP000595636">
    <property type="component" value="Chromosome"/>
</dbReference>
<dbReference type="PROSITE" id="PS50847">
    <property type="entry name" value="GRAM_POS_ANCHORING"/>
    <property type="match status" value="1"/>
</dbReference>
<evidence type="ECO:0000256" key="5">
    <source>
        <dbReference type="ARBA" id="ARBA00022889"/>
    </source>
</evidence>
<dbReference type="KEGG" id="slf:JEQ17_36965"/>
<dbReference type="InterPro" id="IPR006311">
    <property type="entry name" value="TAT_signal"/>
</dbReference>
<dbReference type="GO" id="GO:0007155">
    <property type="term" value="P:cell adhesion"/>
    <property type="evidence" value="ECO:0007669"/>
    <property type="project" value="UniProtKB-KW"/>
</dbReference>
<dbReference type="RefSeq" id="WP_200399314.1">
    <property type="nucleotide sequence ID" value="NZ_CP066831.1"/>
</dbReference>
<comment type="subcellular location">
    <subcellularLocation>
        <location evidence="1">Secreted</location>
        <location evidence="1">Cell wall</location>
    </subcellularLocation>
</comment>
<reference evidence="13 14" key="1">
    <citation type="submission" date="2020-12" db="EMBL/GenBank/DDBJ databases">
        <title>A novel species.</title>
        <authorList>
            <person name="Li K."/>
        </authorList>
    </citation>
    <scope>NUCLEOTIDE SEQUENCE [LARGE SCALE GENOMIC DNA]</scope>
    <source>
        <strain evidence="13 14">ZYC-3</strain>
    </source>
</reference>
<keyword evidence="5" id="KW-0130">Cell adhesion</keyword>
<dbReference type="AlphaFoldDB" id="A0A7T7L0Y9"/>
<evidence type="ECO:0000256" key="4">
    <source>
        <dbReference type="ARBA" id="ARBA00022729"/>
    </source>
</evidence>
<protein>
    <submittedName>
        <fullName evidence="13">Chaplin</fullName>
    </submittedName>
</protein>
<evidence type="ECO:0000256" key="7">
    <source>
        <dbReference type="ARBA" id="ARBA00023088"/>
    </source>
</evidence>
<keyword evidence="6 8" id="KW-0034">Amyloid</keyword>
<evidence type="ECO:0000256" key="8">
    <source>
        <dbReference type="PROSITE-ProRule" id="PRU01232"/>
    </source>
</evidence>
<name>A0A7T7L0Y9_9ACTN</name>
<feature type="chain" id="PRO_5033018761" evidence="10">
    <location>
        <begin position="29"/>
        <end position="269"/>
    </location>
</feature>
<evidence type="ECO:0000256" key="10">
    <source>
        <dbReference type="SAM" id="SignalP"/>
    </source>
</evidence>
<evidence type="ECO:0000259" key="12">
    <source>
        <dbReference type="PROSITE" id="PS51884"/>
    </source>
</evidence>
<feature type="compositionally biased region" description="Gly residues" evidence="9">
    <location>
        <begin position="80"/>
        <end position="95"/>
    </location>
</feature>
<keyword evidence="3" id="KW-0964">Secreted</keyword>
<evidence type="ECO:0000256" key="2">
    <source>
        <dbReference type="ARBA" id="ARBA00022512"/>
    </source>
</evidence>
<organism evidence="13 14">
    <name type="scientific">Streptomyces liliifuscus</name>
    <dbReference type="NCBI Taxonomy" id="2797636"/>
    <lineage>
        <taxon>Bacteria</taxon>
        <taxon>Bacillati</taxon>
        <taxon>Actinomycetota</taxon>
        <taxon>Actinomycetes</taxon>
        <taxon>Kitasatosporales</taxon>
        <taxon>Streptomycetaceae</taxon>
        <taxon>Streptomyces</taxon>
    </lineage>
</organism>
<keyword evidence="7" id="KW-0572">Peptidoglycan-anchor</keyword>
<evidence type="ECO:0000256" key="6">
    <source>
        <dbReference type="ARBA" id="ARBA00023087"/>
    </source>
</evidence>
<dbReference type="PROSITE" id="PS51318">
    <property type="entry name" value="TAT"/>
    <property type="match status" value="1"/>
</dbReference>
<dbReference type="PROSITE" id="PS51884">
    <property type="entry name" value="CHAPLIN"/>
    <property type="match status" value="2"/>
</dbReference>
<feature type="region of interest" description="Disordered" evidence="9">
    <location>
        <begin position="139"/>
        <end position="237"/>
    </location>
</feature>
<feature type="domain" description="Chaplin" evidence="12">
    <location>
        <begin position="102"/>
        <end position="142"/>
    </location>
</feature>
<proteinExistence type="predicted"/>
<keyword evidence="2" id="KW-0134">Cell wall</keyword>
<evidence type="ECO:0000313" key="14">
    <source>
        <dbReference type="Proteomes" id="UP000595636"/>
    </source>
</evidence>
<accession>A0A7T7L0Y9</accession>
<feature type="compositionally biased region" description="Gly residues" evidence="9">
    <location>
        <begin position="188"/>
        <end position="212"/>
    </location>
</feature>
<evidence type="ECO:0000256" key="1">
    <source>
        <dbReference type="ARBA" id="ARBA00004191"/>
    </source>
</evidence>
<feature type="region of interest" description="Disordered" evidence="9">
    <location>
        <begin position="80"/>
        <end position="112"/>
    </location>
</feature>
<dbReference type="EMBL" id="CP066831">
    <property type="protein sequence ID" value="QQM44451.1"/>
    <property type="molecule type" value="Genomic_DNA"/>
</dbReference>
<dbReference type="InterPro" id="IPR019931">
    <property type="entry name" value="LPXTG_anchor"/>
</dbReference>
<keyword evidence="14" id="KW-1185">Reference proteome</keyword>
<evidence type="ECO:0000259" key="11">
    <source>
        <dbReference type="PROSITE" id="PS50847"/>
    </source>
</evidence>
<evidence type="ECO:0000256" key="9">
    <source>
        <dbReference type="SAM" id="MobiDB-lite"/>
    </source>
</evidence>
<sequence>MRQVTRKGLMTVAAATGVLAATGGYAQADSGAHGSASDSPGVLSGNSVQAPVHAPVNVCGNTVNVVGVLNPAVGNKCANKGGGSGHHHSGGGSHAGGHTSNSPGVGSGNHVQVPVDVPVNVCGNSVSVGGVGNAATGNDCSNTGGGHGSTPPGYGEPNPPGKPGQPGDPGDPGQPGQPGDPGNPGDPGRPGGPDGSNGSDGPGGPGRNGGVDLGAWNPNYPGAQAVSQPKGSEQLAQTGSELPLGLALPVGAGALLTGAVLYRKARASA</sequence>